<dbReference type="OrthoDB" id="5588846at2759"/>
<organism evidence="4 5">
    <name type="scientific">Absidia repens</name>
    <dbReference type="NCBI Taxonomy" id="90262"/>
    <lineage>
        <taxon>Eukaryota</taxon>
        <taxon>Fungi</taxon>
        <taxon>Fungi incertae sedis</taxon>
        <taxon>Mucoromycota</taxon>
        <taxon>Mucoromycotina</taxon>
        <taxon>Mucoromycetes</taxon>
        <taxon>Mucorales</taxon>
        <taxon>Cunninghamellaceae</taxon>
        <taxon>Absidia</taxon>
    </lineage>
</organism>
<feature type="domain" description="MIR" evidence="3">
    <location>
        <begin position="128"/>
        <end position="179"/>
    </location>
</feature>
<keyword evidence="5" id="KW-1185">Reference proteome</keyword>
<dbReference type="PANTHER" id="PTHR46809">
    <property type="entry name" value="STROMAL CELL-DERIVED FACTOR 2-LIKE PROTEIN"/>
    <property type="match status" value="1"/>
</dbReference>
<dbReference type="EMBL" id="MCGE01000008">
    <property type="protein sequence ID" value="ORZ19020.1"/>
    <property type="molecule type" value="Genomic_DNA"/>
</dbReference>
<name>A0A1X2IMM3_9FUNG</name>
<feature type="domain" description="MIR" evidence="3">
    <location>
        <begin position="11"/>
        <end position="61"/>
    </location>
</feature>
<dbReference type="InterPro" id="IPR036300">
    <property type="entry name" value="MIR_dom_sf"/>
</dbReference>
<dbReference type="PROSITE" id="PS50919">
    <property type="entry name" value="MIR"/>
    <property type="match status" value="2"/>
</dbReference>
<dbReference type="InterPro" id="IPR016093">
    <property type="entry name" value="MIR_motif"/>
</dbReference>
<evidence type="ECO:0000256" key="2">
    <source>
        <dbReference type="ARBA" id="ARBA00022737"/>
    </source>
</evidence>
<dbReference type="Gene3D" id="2.80.10.50">
    <property type="match status" value="1"/>
</dbReference>
<sequence>MGYEGRYPEDGEKIKYGDFVRLYHEFSGRFISTDGSTYEGGSGQRRVFSSDKDTDWILTPVSGSSEEEGNEVAYDDQVTFVNKHTGENLHSSPGVESPITSKQEVSAFSGDDDNDKWVVIQADDDIQDGFWRVGENIYLVHAASDTYLQSHDAEFDDGSYEVFTSDEHDTNSIWSVPSN</sequence>
<dbReference type="SUPFAM" id="SSF82109">
    <property type="entry name" value="MIR domain"/>
    <property type="match status" value="1"/>
</dbReference>
<dbReference type="AlphaFoldDB" id="A0A1X2IMM3"/>
<proteinExistence type="predicted"/>
<reference evidence="4 5" key="1">
    <citation type="submission" date="2016-07" db="EMBL/GenBank/DDBJ databases">
        <title>Pervasive Adenine N6-methylation of Active Genes in Fungi.</title>
        <authorList>
            <consortium name="DOE Joint Genome Institute"/>
            <person name="Mondo S.J."/>
            <person name="Dannebaum R.O."/>
            <person name="Kuo R.C."/>
            <person name="Labutti K."/>
            <person name="Haridas S."/>
            <person name="Kuo A."/>
            <person name="Salamov A."/>
            <person name="Ahrendt S.R."/>
            <person name="Lipzen A."/>
            <person name="Sullivan W."/>
            <person name="Andreopoulos W.B."/>
            <person name="Clum A."/>
            <person name="Lindquist E."/>
            <person name="Daum C."/>
            <person name="Ramamoorthy G.K."/>
            <person name="Gryganskyi A."/>
            <person name="Culley D."/>
            <person name="Magnuson J.K."/>
            <person name="James T.Y."/>
            <person name="O'Malley M.A."/>
            <person name="Stajich J.E."/>
            <person name="Spatafora J.W."/>
            <person name="Visel A."/>
            <person name="Grigoriev I.V."/>
        </authorList>
    </citation>
    <scope>NUCLEOTIDE SEQUENCE [LARGE SCALE GENOMIC DNA]</scope>
    <source>
        <strain evidence="4 5">NRRL 1336</strain>
    </source>
</reference>
<protein>
    <submittedName>
        <fullName evidence="4">MIR motif-containing protein</fullName>
    </submittedName>
</protein>
<accession>A0A1X2IMM3</accession>
<gene>
    <name evidence="4" type="ORF">BCR42DRAFT_412049</name>
</gene>
<dbReference type="Proteomes" id="UP000193560">
    <property type="component" value="Unassembled WGS sequence"/>
</dbReference>
<evidence type="ECO:0000313" key="4">
    <source>
        <dbReference type="EMBL" id="ORZ19020.1"/>
    </source>
</evidence>
<evidence type="ECO:0000256" key="1">
    <source>
        <dbReference type="ARBA" id="ARBA00022729"/>
    </source>
</evidence>
<dbReference type="SMART" id="SM00472">
    <property type="entry name" value="MIR"/>
    <property type="match status" value="3"/>
</dbReference>
<evidence type="ECO:0000313" key="5">
    <source>
        <dbReference type="Proteomes" id="UP000193560"/>
    </source>
</evidence>
<keyword evidence="2" id="KW-0677">Repeat</keyword>
<keyword evidence="1" id="KW-0732">Signal</keyword>
<comment type="caution">
    <text evidence="4">The sequence shown here is derived from an EMBL/GenBank/DDBJ whole genome shotgun (WGS) entry which is preliminary data.</text>
</comment>
<evidence type="ECO:0000259" key="3">
    <source>
        <dbReference type="PROSITE" id="PS50919"/>
    </source>
</evidence>
<dbReference type="STRING" id="90262.A0A1X2IMM3"/>
<dbReference type="PANTHER" id="PTHR46809:SF2">
    <property type="entry name" value="GH21273P"/>
    <property type="match status" value="1"/>
</dbReference>